<feature type="chain" id="PRO_5032577898" description="thioredoxin-dependent peroxiredoxin" evidence="13">
    <location>
        <begin position="26"/>
        <end position="182"/>
    </location>
</feature>
<dbReference type="SUPFAM" id="SSF52833">
    <property type="entry name" value="Thioredoxin-like"/>
    <property type="match status" value="1"/>
</dbReference>
<keyword evidence="16" id="KW-1185">Reference proteome</keyword>
<dbReference type="InterPro" id="IPR013766">
    <property type="entry name" value="Thioredoxin_domain"/>
</dbReference>
<dbReference type="PROSITE" id="PS51352">
    <property type="entry name" value="THIOREDOXIN_2"/>
    <property type="match status" value="1"/>
</dbReference>
<comment type="subunit">
    <text evidence="2">Monomer.</text>
</comment>
<proteinExistence type="inferred from homology"/>
<dbReference type="EC" id="1.11.1.24" evidence="3"/>
<keyword evidence="8" id="KW-0676">Redox-active center</keyword>
<evidence type="ECO:0000313" key="16">
    <source>
        <dbReference type="Proteomes" id="UP000538666"/>
    </source>
</evidence>
<evidence type="ECO:0000256" key="7">
    <source>
        <dbReference type="ARBA" id="ARBA00023157"/>
    </source>
</evidence>
<dbReference type="Gene3D" id="3.40.30.10">
    <property type="entry name" value="Glutaredoxin"/>
    <property type="match status" value="1"/>
</dbReference>
<keyword evidence="6 15" id="KW-0560">Oxidoreductase</keyword>
<dbReference type="RefSeq" id="WP_050060058.1">
    <property type="nucleotide sequence ID" value="NZ_JACHEK010000012.1"/>
</dbReference>
<dbReference type="InterPro" id="IPR000866">
    <property type="entry name" value="AhpC/TSA"/>
</dbReference>
<sequence length="182" mass="19775">MSRTALAVIALVLLVVAGVAIRSYAADSGTLPQVGQSAPTFTLPNQEGTPVNLDTYKGKWVVLYFYPKDMTSGCTKEAHNFQGDLDKYQAANAVILGVSVDSVDSHKQFCTKDSLTFNLLSDEQKKVVEQYGSLGSFGPMKIAMRNTFLIDPHGKIVKVWTKVDPSGHSSEVLTALADFEKK</sequence>
<dbReference type="GO" id="GO:0034599">
    <property type="term" value="P:cellular response to oxidative stress"/>
    <property type="evidence" value="ECO:0007669"/>
    <property type="project" value="TreeGrafter"/>
</dbReference>
<evidence type="ECO:0000313" key="15">
    <source>
        <dbReference type="EMBL" id="MBB6146978.1"/>
    </source>
</evidence>
<dbReference type="FunFam" id="3.40.30.10:FF:000007">
    <property type="entry name" value="Thioredoxin-dependent thiol peroxidase"/>
    <property type="match status" value="1"/>
</dbReference>
<reference evidence="15 16" key="1">
    <citation type="submission" date="2020-08" db="EMBL/GenBank/DDBJ databases">
        <title>Genomic Encyclopedia of Type Strains, Phase IV (KMG-IV): sequencing the most valuable type-strain genomes for metagenomic binning, comparative biology and taxonomic classification.</title>
        <authorList>
            <person name="Goeker M."/>
        </authorList>
    </citation>
    <scope>NUCLEOTIDE SEQUENCE [LARGE SCALE GENOMIC DNA]</scope>
    <source>
        <strain evidence="15 16">DSM 103733</strain>
    </source>
</reference>
<comment type="catalytic activity">
    <reaction evidence="12">
        <text>a hydroperoxide + [thioredoxin]-dithiol = an alcohol + [thioredoxin]-disulfide + H2O</text>
        <dbReference type="Rhea" id="RHEA:62620"/>
        <dbReference type="Rhea" id="RHEA-COMP:10698"/>
        <dbReference type="Rhea" id="RHEA-COMP:10700"/>
        <dbReference type="ChEBI" id="CHEBI:15377"/>
        <dbReference type="ChEBI" id="CHEBI:29950"/>
        <dbReference type="ChEBI" id="CHEBI:30879"/>
        <dbReference type="ChEBI" id="CHEBI:35924"/>
        <dbReference type="ChEBI" id="CHEBI:50058"/>
        <dbReference type="EC" id="1.11.1.24"/>
    </reaction>
</comment>
<dbReference type="PANTHER" id="PTHR42801:SF4">
    <property type="entry name" value="AHPC_TSA FAMILY PROTEIN"/>
    <property type="match status" value="1"/>
</dbReference>
<feature type="signal peptide" evidence="13">
    <location>
        <begin position="1"/>
        <end position="25"/>
    </location>
</feature>
<evidence type="ECO:0000256" key="9">
    <source>
        <dbReference type="ARBA" id="ARBA00032824"/>
    </source>
</evidence>
<gene>
    <name evidence="15" type="ORF">HNQ77_004963</name>
</gene>
<dbReference type="GO" id="GO:0045454">
    <property type="term" value="P:cell redox homeostasis"/>
    <property type="evidence" value="ECO:0007669"/>
    <property type="project" value="TreeGrafter"/>
</dbReference>
<dbReference type="InterPro" id="IPR050924">
    <property type="entry name" value="Peroxiredoxin_BCP/PrxQ"/>
</dbReference>
<accession>A0A841K8U3</accession>
<feature type="domain" description="Thioredoxin" evidence="14">
    <location>
        <begin position="32"/>
        <end position="182"/>
    </location>
</feature>
<evidence type="ECO:0000256" key="13">
    <source>
        <dbReference type="SAM" id="SignalP"/>
    </source>
</evidence>
<evidence type="ECO:0000256" key="2">
    <source>
        <dbReference type="ARBA" id="ARBA00011245"/>
    </source>
</evidence>
<organism evidence="15 16">
    <name type="scientific">Silvibacterium bohemicum</name>
    <dbReference type="NCBI Taxonomy" id="1577686"/>
    <lineage>
        <taxon>Bacteria</taxon>
        <taxon>Pseudomonadati</taxon>
        <taxon>Acidobacteriota</taxon>
        <taxon>Terriglobia</taxon>
        <taxon>Terriglobales</taxon>
        <taxon>Acidobacteriaceae</taxon>
        <taxon>Silvibacterium</taxon>
    </lineage>
</organism>
<dbReference type="Proteomes" id="UP000538666">
    <property type="component" value="Unassembled WGS sequence"/>
</dbReference>
<protein>
    <recommendedName>
        <fullName evidence="3">thioredoxin-dependent peroxiredoxin</fullName>
        <ecNumber evidence="3">1.11.1.24</ecNumber>
    </recommendedName>
    <alternativeName>
        <fullName evidence="9">Thioredoxin peroxidase</fullName>
    </alternativeName>
    <alternativeName>
        <fullName evidence="11">Thioredoxin-dependent peroxiredoxin Bcp</fullName>
    </alternativeName>
</protein>
<keyword evidence="7" id="KW-1015">Disulfide bond</keyword>
<keyword evidence="13" id="KW-0732">Signal</keyword>
<dbReference type="Pfam" id="PF00578">
    <property type="entry name" value="AhpC-TSA"/>
    <property type="match status" value="1"/>
</dbReference>
<name>A0A841K8U3_9BACT</name>
<evidence type="ECO:0000256" key="5">
    <source>
        <dbReference type="ARBA" id="ARBA00022862"/>
    </source>
</evidence>
<dbReference type="PANTHER" id="PTHR42801">
    <property type="entry name" value="THIOREDOXIN-DEPENDENT PEROXIDE REDUCTASE"/>
    <property type="match status" value="1"/>
</dbReference>
<keyword evidence="5" id="KW-0049">Antioxidant</keyword>
<dbReference type="OrthoDB" id="9812811at2"/>
<comment type="similarity">
    <text evidence="10">Belongs to the peroxiredoxin family. BCP/PrxQ subfamily.</text>
</comment>
<evidence type="ECO:0000256" key="4">
    <source>
        <dbReference type="ARBA" id="ARBA00022559"/>
    </source>
</evidence>
<dbReference type="EMBL" id="JACHEK010000012">
    <property type="protein sequence ID" value="MBB6146978.1"/>
    <property type="molecule type" value="Genomic_DNA"/>
</dbReference>
<dbReference type="InterPro" id="IPR036249">
    <property type="entry name" value="Thioredoxin-like_sf"/>
</dbReference>
<evidence type="ECO:0000256" key="8">
    <source>
        <dbReference type="ARBA" id="ARBA00023284"/>
    </source>
</evidence>
<evidence type="ECO:0000256" key="10">
    <source>
        <dbReference type="ARBA" id="ARBA00038489"/>
    </source>
</evidence>
<evidence type="ECO:0000256" key="12">
    <source>
        <dbReference type="ARBA" id="ARBA00049091"/>
    </source>
</evidence>
<dbReference type="GO" id="GO:0008379">
    <property type="term" value="F:thioredoxin peroxidase activity"/>
    <property type="evidence" value="ECO:0007669"/>
    <property type="project" value="TreeGrafter"/>
</dbReference>
<evidence type="ECO:0000256" key="11">
    <source>
        <dbReference type="ARBA" id="ARBA00042639"/>
    </source>
</evidence>
<comment type="function">
    <text evidence="1">Thiol-specific peroxidase that catalyzes the reduction of hydrogen peroxide and organic hydroperoxides to water and alcohols, respectively. Plays a role in cell protection against oxidative stress by detoxifying peroxides and as sensor of hydrogen peroxide-mediated signaling events.</text>
</comment>
<comment type="caution">
    <text evidence="15">The sequence shown here is derived from an EMBL/GenBank/DDBJ whole genome shotgun (WGS) entry which is preliminary data.</text>
</comment>
<evidence type="ECO:0000256" key="3">
    <source>
        <dbReference type="ARBA" id="ARBA00013017"/>
    </source>
</evidence>
<dbReference type="GO" id="GO:0005737">
    <property type="term" value="C:cytoplasm"/>
    <property type="evidence" value="ECO:0007669"/>
    <property type="project" value="TreeGrafter"/>
</dbReference>
<evidence type="ECO:0000256" key="1">
    <source>
        <dbReference type="ARBA" id="ARBA00003330"/>
    </source>
</evidence>
<dbReference type="CDD" id="cd03017">
    <property type="entry name" value="PRX_BCP"/>
    <property type="match status" value="1"/>
</dbReference>
<dbReference type="AlphaFoldDB" id="A0A841K8U3"/>
<evidence type="ECO:0000256" key="6">
    <source>
        <dbReference type="ARBA" id="ARBA00023002"/>
    </source>
</evidence>
<keyword evidence="4 15" id="KW-0575">Peroxidase</keyword>
<evidence type="ECO:0000259" key="14">
    <source>
        <dbReference type="PROSITE" id="PS51352"/>
    </source>
</evidence>